<keyword evidence="3" id="KW-1185">Reference proteome</keyword>
<accession>A0ABV6QRN7</accession>
<gene>
    <name evidence="2" type="ORF">ACFFGN_24700</name>
</gene>
<comment type="caution">
    <text evidence="2">The sequence shown here is derived from an EMBL/GenBank/DDBJ whole genome shotgun (WGS) entry which is preliminary data.</text>
</comment>
<evidence type="ECO:0000313" key="3">
    <source>
        <dbReference type="Proteomes" id="UP001589890"/>
    </source>
</evidence>
<proteinExistence type="predicted"/>
<dbReference type="Proteomes" id="UP001589890">
    <property type="component" value="Unassembled WGS sequence"/>
</dbReference>
<protein>
    <recommendedName>
        <fullName evidence="4">Glycosyl hydrolase family 32 N-terminal domain-containing protein</fullName>
    </recommendedName>
</protein>
<organism evidence="2 3">
    <name type="scientific">Kribbella deserti</name>
    <dbReference type="NCBI Taxonomy" id="1926257"/>
    <lineage>
        <taxon>Bacteria</taxon>
        <taxon>Bacillati</taxon>
        <taxon>Actinomycetota</taxon>
        <taxon>Actinomycetes</taxon>
        <taxon>Propionibacteriales</taxon>
        <taxon>Kribbellaceae</taxon>
        <taxon>Kribbella</taxon>
    </lineage>
</organism>
<feature type="chain" id="PRO_5046319649" description="Glycosyl hydrolase family 32 N-terminal domain-containing protein" evidence="1">
    <location>
        <begin position="44"/>
        <end position="197"/>
    </location>
</feature>
<keyword evidence="1" id="KW-0732">Signal</keyword>
<dbReference type="EMBL" id="JBHLTC010000032">
    <property type="protein sequence ID" value="MFC0627297.1"/>
    <property type="molecule type" value="Genomic_DNA"/>
</dbReference>
<evidence type="ECO:0000256" key="1">
    <source>
        <dbReference type="SAM" id="SignalP"/>
    </source>
</evidence>
<evidence type="ECO:0008006" key="4">
    <source>
        <dbReference type="Google" id="ProtNLM"/>
    </source>
</evidence>
<feature type="signal peptide" evidence="1">
    <location>
        <begin position="1"/>
        <end position="43"/>
    </location>
</feature>
<dbReference type="RefSeq" id="WP_380051798.1">
    <property type="nucleotide sequence ID" value="NZ_JBHLTC010000032.1"/>
</dbReference>
<name>A0ABV6QRN7_9ACTN</name>
<sequence length="197" mass="21042">MSADRDMSSKFATARAAGGPRRRLAVVAGLTAAMVPLAPAAHAATADPHEWHETPTGLKTYVPYSIDPGGTALWTVGAFNDREGFRPVAARWDGVTWQPTRQPLAAGRLLDVDAVSPHNGGGAETPEGGFAYRYDGRKWAPLNDSVIGSPGYPYDLEALSASDLWVAAFDGSSTTTARPGPRWQLRRRVPSSTPSVW</sequence>
<reference evidence="2 3" key="1">
    <citation type="submission" date="2024-09" db="EMBL/GenBank/DDBJ databases">
        <authorList>
            <person name="Sun Q."/>
            <person name="Mori K."/>
        </authorList>
    </citation>
    <scope>NUCLEOTIDE SEQUENCE [LARGE SCALE GENOMIC DNA]</scope>
    <source>
        <strain evidence="2 3">CGMCC 1.15906</strain>
    </source>
</reference>
<evidence type="ECO:0000313" key="2">
    <source>
        <dbReference type="EMBL" id="MFC0627297.1"/>
    </source>
</evidence>